<dbReference type="InterPro" id="IPR051056">
    <property type="entry name" value="Glycosyl_Hydrolase_73"/>
</dbReference>
<feature type="region of interest" description="Disordered" evidence="2">
    <location>
        <begin position="655"/>
        <end position="693"/>
    </location>
</feature>
<dbReference type="RefSeq" id="WP_009494493.1">
    <property type="nucleotide sequence ID" value="NZ_CP141048.1"/>
</dbReference>
<sequence>MAKRSQSARSAVSPQDKFIDAYTDFALDVAEVTGMAPEVVLGQAALESGWGKSVAGNNMFGIKGAGQSVVTHEDIPGVGMTKVTDSFRAYSNPLDSFMDYGDLMGNSRYGHIGKNQTVDQQIASIGKSGYATDRNYGRKLGGVVDIIQANKTFQNKVVGNATASIPVADAFLGDIGVPVNRIDVSSIPDLTPAREAGFSLEGWQPDFGTYSPIGPAGFAGYSGITPYSDVSSGLLSPGNIDLDNRPMVENPDGTISTVRSMSINVDGVEALVPTVSDDGRLLSDEEAIDQFRATGQHLGLFDTPEAATAYAEQLHKAQEAQYLGDPWADFSSITAGTAFDPLTSISPSAPAAPNFSDVELGTYPDITADMYSSPMESFAPVDTAPVNLSDVPTGPQPSGFSAGLGEGPWGATPDFSAPSLEARNAMDRFNGAMQVRNTTAPDLTNEAIAQSLMNEIAPQTPAMAPAPVASVTQAPSVSSTAPMGDIPDEFGPNFPSATPQSAPQAVTRAAPQSAPVSLPSAPAPSPTRTQQQVAKDFDLPSFDLGLPSLPSPSLRGIGSTLGLMDPIEKTSFMDAMANPQIAQGWSPGFLDTRLGKATTGAAMGFLTGGPFGAVTNGLYSGLDIGGMFSNAFDRYANAYSNLTPDDFAAFGLDGNWTDREPTRNTGRESGARVGDGSYSEFSGYNDNNPQGIL</sequence>
<keyword evidence="5" id="KW-1185">Reference proteome</keyword>
<dbReference type="HOGENOM" id="CLU_397307_0_0_5"/>
<gene>
    <name evidence="4" type="ORF">MicloDRAFT_00064870</name>
</gene>
<dbReference type="PANTHER" id="PTHR33308">
    <property type="entry name" value="PEPTIDOGLYCAN HYDROLASE FLGJ"/>
    <property type="match status" value="1"/>
</dbReference>
<accession>I4YP68</accession>
<evidence type="ECO:0000313" key="5">
    <source>
        <dbReference type="Proteomes" id="UP000003947"/>
    </source>
</evidence>
<reference evidence="4 5" key="1">
    <citation type="submission" date="2012-02" db="EMBL/GenBank/DDBJ databases">
        <title>Improved High-Quality Draft sequence of Microvirga sp. WSM3557.</title>
        <authorList>
            <consortium name="US DOE Joint Genome Institute"/>
            <person name="Lucas S."/>
            <person name="Han J."/>
            <person name="Lapidus A."/>
            <person name="Cheng J.-F."/>
            <person name="Goodwin L."/>
            <person name="Pitluck S."/>
            <person name="Peters L."/>
            <person name="Zhang X."/>
            <person name="Detter J.C."/>
            <person name="Han C."/>
            <person name="Tapia R."/>
            <person name="Land M."/>
            <person name="Hauser L."/>
            <person name="Kyrpides N."/>
            <person name="Ivanova N."/>
            <person name="Pagani I."/>
            <person name="Brau L."/>
            <person name="Yates R."/>
            <person name="O'Hara G."/>
            <person name="Rui T."/>
            <person name="Howieson J."/>
            <person name="Reeve W."/>
            <person name="Woyke T."/>
        </authorList>
    </citation>
    <scope>NUCLEOTIDE SEQUENCE [LARGE SCALE GENOMIC DNA]</scope>
    <source>
        <strain evidence="4 5">WSM3557</strain>
    </source>
</reference>
<evidence type="ECO:0000256" key="2">
    <source>
        <dbReference type="SAM" id="MobiDB-lite"/>
    </source>
</evidence>
<dbReference type="AlphaFoldDB" id="I4YP68"/>
<dbReference type="Gene3D" id="1.10.530.10">
    <property type="match status" value="1"/>
</dbReference>
<feature type="compositionally biased region" description="Basic and acidic residues" evidence="2">
    <location>
        <begin position="656"/>
        <end position="670"/>
    </location>
</feature>
<evidence type="ECO:0000259" key="3">
    <source>
        <dbReference type="SMART" id="SM00047"/>
    </source>
</evidence>
<dbReference type="PANTHER" id="PTHR33308:SF9">
    <property type="entry name" value="PEPTIDOGLYCAN HYDROLASE FLGJ"/>
    <property type="match status" value="1"/>
</dbReference>
<protein>
    <submittedName>
        <fullName evidence="4">Muramidase (Flagellum-specific)</fullName>
    </submittedName>
</protein>
<evidence type="ECO:0000256" key="1">
    <source>
        <dbReference type="ARBA" id="ARBA00022801"/>
    </source>
</evidence>
<feature type="compositionally biased region" description="Polar residues" evidence="2">
    <location>
        <begin position="679"/>
        <end position="693"/>
    </location>
</feature>
<feature type="domain" description="Mannosyl-glycoprotein endo-beta-N-acetylglucosamidase-like" evidence="3">
    <location>
        <begin position="7"/>
        <end position="154"/>
    </location>
</feature>
<feature type="compositionally biased region" description="Low complexity" evidence="2">
    <location>
        <begin position="509"/>
        <end position="520"/>
    </location>
</feature>
<dbReference type="eggNOG" id="COG1705">
    <property type="taxonomic scope" value="Bacteria"/>
</dbReference>
<dbReference type="InterPro" id="IPR002901">
    <property type="entry name" value="MGlyc_endo_b_GlcNAc-like_dom"/>
</dbReference>
<keyword evidence="1" id="KW-0378">Hydrolase</keyword>
<feature type="region of interest" description="Disordered" evidence="2">
    <location>
        <begin position="470"/>
        <end position="532"/>
    </location>
</feature>
<dbReference type="PATRIC" id="fig|864069.3.peg.6941"/>
<dbReference type="EMBL" id="JH660647">
    <property type="protein sequence ID" value="EIM25760.1"/>
    <property type="molecule type" value="Genomic_DNA"/>
</dbReference>
<dbReference type="SMART" id="SM00047">
    <property type="entry name" value="LYZ2"/>
    <property type="match status" value="1"/>
</dbReference>
<proteinExistence type="predicted"/>
<feature type="compositionally biased region" description="Polar residues" evidence="2">
    <location>
        <begin position="495"/>
        <end position="504"/>
    </location>
</feature>
<dbReference type="GO" id="GO:0004040">
    <property type="term" value="F:amidase activity"/>
    <property type="evidence" value="ECO:0007669"/>
    <property type="project" value="InterPro"/>
</dbReference>
<organism evidence="4 5">
    <name type="scientific">Microvirga lotononidis</name>
    <dbReference type="NCBI Taxonomy" id="864069"/>
    <lineage>
        <taxon>Bacteria</taxon>
        <taxon>Pseudomonadati</taxon>
        <taxon>Pseudomonadota</taxon>
        <taxon>Alphaproteobacteria</taxon>
        <taxon>Hyphomicrobiales</taxon>
        <taxon>Methylobacteriaceae</taxon>
        <taxon>Microvirga</taxon>
    </lineage>
</organism>
<feature type="compositionally biased region" description="Polar residues" evidence="2">
    <location>
        <begin position="470"/>
        <end position="481"/>
    </location>
</feature>
<dbReference type="Proteomes" id="UP000003947">
    <property type="component" value="Unassembled WGS sequence"/>
</dbReference>
<dbReference type="Pfam" id="PF01832">
    <property type="entry name" value="Glucosaminidase"/>
    <property type="match status" value="1"/>
</dbReference>
<evidence type="ECO:0000313" key="4">
    <source>
        <dbReference type="EMBL" id="EIM25760.1"/>
    </source>
</evidence>
<name>I4YP68_9HYPH</name>
<dbReference type="STRING" id="864069.MicloDRAFT_00064870"/>
<dbReference type="OrthoDB" id="8068993at2"/>